<evidence type="ECO:0008006" key="2">
    <source>
        <dbReference type="Google" id="ProtNLM"/>
    </source>
</evidence>
<gene>
    <name evidence="1" type="ORF">EVA_03455</name>
</gene>
<reference evidence="1" key="1">
    <citation type="journal article" date="2012" name="PLoS ONE">
        <title>Gene sets for utilization of primary and secondary nutrition supplies in the distal gut of endangered iberian lynx.</title>
        <authorList>
            <person name="Alcaide M."/>
            <person name="Messina E."/>
            <person name="Richter M."/>
            <person name="Bargiela R."/>
            <person name="Peplies J."/>
            <person name="Huws S.A."/>
            <person name="Newbold C.J."/>
            <person name="Golyshin P.N."/>
            <person name="Simon M.A."/>
            <person name="Lopez G."/>
            <person name="Yakimov M.M."/>
            <person name="Ferrer M."/>
        </authorList>
    </citation>
    <scope>NUCLEOTIDE SEQUENCE</scope>
</reference>
<accession>J9GKT4</accession>
<dbReference type="InterPro" id="IPR025342">
    <property type="entry name" value="DUF4248"/>
</dbReference>
<name>J9GKT4_9ZZZZ</name>
<protein>
    <recommendedName>
        <fullName evidence="2">DUF4248 domain-containing protein</fullName>
    </recommendedName>
</protein>
<proteinExistence type="predicted"/>
<dbReference type="EMBL" id="AMCI01000624">
    <property type="protein sequence ID" value="EJX08437.1"/>
    <property type="molecule type" value="Genomic_DNA"/>
</dbReference>
<comment type="caution">
    <text evidence="1">The sequence shown here is derived from an EMBL/GenBank/DDBJ whole genome shotgun (WGS) entry which is preliminary data.</text>
</comment>
<dbReference type="AlphaFoldDB" id="J9GKT4"/>
<evidence type="ECO:0000313" key="1">
    <source>
        <dbReference type="EMBL" id="EJX08437.1"/>
    </source>
</evidence>
<dbReference type="Pfam" id="PF14053">
    <property type="entry name" value="DUF4248"/>
    <property type="match status" value="1"/>
</dbReference>
<organism evidence="1">
    <name type="scientific">gut metagenome</name>
    <dbReference type="NCBI Taxonomy" id="749906"/>
    <lineage>
        <taxon>unclassified sequences</taxon>
        <taxon>metagenomes</taxon>
        <taxon>organismal metagenomes</taxon>
    </lineage>
</organism>
<sequence>MKMQARNEGLTADEEWEVHPYSKRELAMAYAPEISPTSAVNRLKLWIHHHRALYEALQQSGYQDRQRLFNSRQVELIFQYLGKP</sequence>